<keyword evidence="2 7" id="KW-0813">Transport</keyword>
<comment type="subcellular location">
    <subcellularLocation>
        <location evidence="1 7">Cell membrane</location>
        <topology evidence="1 7">Multi-pass membrane protein</topology>
    </subcellularLocation>
</comment>
<dbReference type="AlphaFoldDB" id="A0A150QU58"/>
<dbReference type="Proteomes" id="UP000075260">
    <property type="component" value="Unassembled WGS sequence"/>
</dbReference>
<keyword evidence="4 7" id="KW-0812">Transmembrane</keyword>
<gene>
    <name evidence="9" type="ORF">BE15_18425</name>
</gene>
<dbReference type="PANTHER" id="PTHR43163">
    <property type="entry name" value="DIPEPTIDE TRANSPORT SYSTEM PERMEASE PROTEIN DPPB-RELATED"/>
    <property type="match status" value="1"/>
</dbReference>
<dbReference type="PANTHER" id="PTHR43163:SF6">
    <property type="entry name" value="DIPEPTIDE TRANSPORT SYSTEM PERMEASE PROTEIN DPPB-RELATED"/>
    <property type="match status" value="1"/>
</dbReference>
<dbReference type="SUPFAM" id="SSF161098">
    <property type="entry name" value="MetI-like"/>
    <property type="match status" value="1"/>
</dbReference>
<protein>
    <submittedName>
        <fullName evidence="9">ABC transporter permease</fullName>
    </submittedName>
</protein>
<dbReference type="InterPro" id="IPR035906">
    <property type="entry name" value="MetI-like_sf"/>
</dbReference>
<dbReference type="OrthoDB" id="9778910at2"/>
<dbReference type="Pfam" id="PF00528">
    <property type="entry name" value="BPD_transp_1"/>
    <property type="match status" value="1"/>
</dbReference>
<evidence type="ECO:0000256" key="4">
    <source>
        <dbReference type="ARBA" id="ARBA00022692"/>
    </source>
</evidence>
<evidence type="ECO:0000256" key="7">
    <source>
        <dbReference type="RuleBase" id="RU363032"/>
    </source>
</evidence>
<dbReference type="RefSeq" id="WP_061607034.1">
    <property type="nucleotide sequence ID" value="NZ_JEMA01000339.1"/>
</dbReference>
<organism evidence="9 10">
    <name type="scientific">Sorangium cellulosum</name>
    <name type="common">Polyangium cellulosum</name>
    <dbReference type="NCBI Taxonomy" id="56"/>
    <lineage>
        <taxon>Bacteria</taxon>
        <taxon>Pseudomonadati</taxon>
        <taxon>Myxococcota</taxon>
        <taxon>Polyangia</taxon>
        <taxon>Polyangiales</taxon>
        <taxon>Polyangiaceae</taxon>
        <taxon>Sorangium</taxon>
    </lineage>
</organism>
<feature type="domain" description="ABC transmembrane type-1" evidence="8">
    <location>
        <begin position="133"/>
        <end position="339"/>
    </location>
</feature>
<accession>A0A150QU58</accession>
<reference evidence="9 10" key="1">
    <citation type="submission" date="2014-02" db="EMBL/GenBank/DDBJ databases">
        <title>The small core and large imbalanced accessory genome model reveals a collaborative survival strategy of Sorangium cellulosum strains in nature.</title>
        <authorList>
            <person name="Han K."/>
            <person name="Peng R."/>
            <person name="Blom J."/>
            <person name="Li Y.-Z."/>
        </authorList>
    </citation>
    <scope>NUCLEOTIDE SEQUENCE [LARGE SCALE GENOMIC DNA]</scope>
    <source>
        <strain evidence="9 10">So0008-312</strain>
    </source>
</reference>
<proteinExistence type="inferred from homology"/>
<dbReference type="InterPro" id="IPR045621">
    <property type="entry name" value="BPD_transp_1_N"/>
</dbReference>
<feature type="transmembrane region" description="Helical" evidence="7">
    <location>
        <begin position="270"/>
        <end position="291"/>
    </location>
</feature>
<evidence type="ECO:0000256" key="2">
    <source>
        <dbReference type="ARBA" id="ARBA00022448"/>
    </source>
</evidence>
<feature type="transmembrane region" description="Helical" evidence="7">
    <location>
        <begin position="316"/>
        <end position="342"/>
    </location>
</feature>
<dbReference type="PROSITE" id="PS50928">
    <property type="entry name" value="ABC_TM1"/>
    <property type="match status" value="1"/>
</dbReference>
<evidence type="ECO:0000259" key="8">
    <source>
        <dbReference type="PROSITE" id="PS50928"/>
    </source>
</evidence>
<keyword evidence="3" id="KW-1003">Cell membrane</keyword>
<evidence type="ECO:0000256" key="3">
    <source>
        <dbReference type="ARBA" id="ARBA00022475"/>
    </source>
</evidence>
<dbReference type="GO" id="GO:0005886">
    <property type="term" value="C:plasma membrane"/>
    <property type="evidence" value="ECO:0007669"/>
    <property type="project" value="UniProtKB-SubCell"/>
</dbReference>
<feature type="transmembrane region" description="Helical" evidence="7">
    <location>
        <begin position="139"/>
        <end position="159"/>
    </location>
</feature>
<comment type="similarity">
    <text evidence="7">Belongs to the binding-protein-dependent transport system permease family.</text>
</comment>
<dbReference type="GO" id="GO:0071916">
    <property type="term" value="F:dipeptide transmembrane transporter activity"/>
    <property type="evidence" value="ECO:0007669"/>
    <property type="project" value="TreeGrafter"/>
</dbReference>
<sequence length="351" mass="36897">RAAAMSAALAHLLRRLAWAAILIAGVTAVSFGIAYLLPGDPARMLVGPQASAADLERVRAIYALDRPVPVQFARFVRRLVHLGPAGGGDGGGERPRADPEHRSCAAGPLGVHVDLGYSFHYRKPVVDLLEAKAPRSVELALAALLVQLVLGLALGIVAAARRGTVWEDAALGATLLGASAPTFVIGPALQYVLAHELRLLPYDGYGATAADHLRSLALPALTLGLFGSALYARIVREELRTLLRQDFIRTARAKGASRLRALVVHALRNALLPLATLAALDFGALAGGAIVTEKLFRWPGVGSMAVEALQNRDGPLIVGTVLFASAAIVLATLALDLAALALDPRLRSRPR</sequence>
<feature type="transmembrane region" description="Helical" evidence="7">
    <location>
        <begin position="213"/>
        <end position="234"/>
    </location>
</feature>
<dbReference type="CDD" id="cd06261">
    <property type="entry name" value="TM_PBP2"/>
    <property type="match status" value="1"/>
</dbReference>
<evidence type="ECO:0000256" key="1">
    <source>
        <dbReference type="ARBA" id="ARBA00004651"/>
    </source>
</evidence>
<evidence type="ECO:0000256" key="6">
    <source>
        <dbReference type="ARBA" id="ARBA00023136"/>
    </source>
</evidence>
<name>A0A150QU58_SORCE</name>
<dbReference type="InterPro" id="IPR000515">
    <property type="entry name" value="MetI-like"/>
</dbReference>
<comment type="caution">
    <text evidence="9">The sequence shown here is derived from an EMBL/GenBank/DDBJ whole genome shotgun (WGS) entry which is preliminary data.</text>
</comment>
<keyword evidence="6 7" id="KW-0472">Membrane</keyword>
<evidence type="ECO:0000313" key="10">
    <source>
        <dbReference type="Proteomes" id="UP000075260"/>
    </source>
</evidence>
<dbReference type="Pfam" id="PF19300">
    <property type="entry name" value="BPD_transp_1_N"/>
    <property type="match status" value="1"/>
</dbReference>
<feature type="non-terminal residue" evidence="9">
    <location>
        <position position="1"/>
    </location>
</feature>
<dbReference type="EMBL" id="JEMA01000339">
    <property type="protein sequence ID" value="KYF71372.1"/>
    <property type="molecule type" value="Genomic_DNA"/>
</dbReference>
<feature type="transmembrane region" description="Helical" evidence="7">
    <location>
        <begin position="12"/>
        <end position="37"/>
    </location>
</feature>
<dbReference type="Gene3D" id="1.10.3720.10">
    <property type="entry name" value="MetI-like"/>
    <property type="match status" value="1"/>
</dbReference>
<evidence type="ECO:0000256" key="5">
    <source>
        <dbReference type="ARBA" id="ARBA00022989"/>
    </source>
</evidence>
<feature type="transmembrane region" description="Helical" evidence="7">
    <location>
        <begin position="171"/>
        <end position="193"/>
    </location>
</feature>
<keyword evidence="5 7" id="KW-1133">Transmembrane helix</keyword>
<evidence type="ECO:0000313" key="9">
    <source>
        <dbReference type="EMBL" id="KYF71372.1"/>
    </source>
</evidence>